<sequence length="553" mass="63019">MISYWWASQSKLPPSTPPYYPPDAEIKLPGFGLHLDGRDGNSSEETKLCYSDWHPHPFPIIERCMITFMDKVTNKPNWHEKVHDKDILSNWKREALEEGRWVNAGIPGGDFDDTMFDYCVRELEEKASAGRTEGNPQEGSLAAWPLEDVPEGKKDWHPGSDNLVLDLLHPSLWPLVYGRTHILPDREISLNDCLEAAGEGVVLPEPWQCPSSKPEGKPFIFNSHDNCRPAGYWSPKFQWLPCNVNFPDGKAKIDSYINNLYPMRHKDMYEVVEKFIDVVVPMWDTVFGWTSESPHEWDGTYRVGSDAMGIEGICNARPNYGYECSPWSRRNSQDEDSEDEDHQTIVAEYDASETDEQWFERTHRIKAPNPEPYEEMPVKAGDVMSPNRILRKPIQDKGLQVIVKLANIHLTPEKPVYNGGSWHVEGQLNEHIVGTALYCHASENIPNSRVAFRTFADDDTLHEDLNYNKSDYRGIEAAWGRTDWWGEKVVDGTKLGNLPTGVSQIVIGQVEGSPYSLEEAQKLREELMETRTDSNDSAEQSEATEWSFLSGFL</sequence>
<feature type="domain" description="DUF4246" evidence="2">
    <location>
        <begin position="143"/>
        <end position="483"/>
    </location>
</feature>
<dbReference type="PANTHER" id="PTHR33119:SF1">
    <property type="entry name" value="FE2OG DIOXYGENASE DOMAIN-CONTAINING PROTEIN"/>
    <property type="match status" value="1"/>
</dbReference>
<proteinExistence type="predicted"/>
<dbReference type="Pfam" id="PF21666">
    <property type="entry name" value="DUF4246_N"/>
    <property type="match status" value="1"/>
</dbReference>
<keyword evidence="5" id="KW-1185">Reference proteome</keyword>
<dbReference type="InterPro" id="IPR049207">
    <property type="entry name" value="DUF4246_N"/>
</dbReference>
<dbReference type="Pfam" id="PF14033">
    <property type="entry name" value="DUF4246"/>
    <property type="match status" value="1"/>
</dbReference>
<dbReference type="InterPro" id="IPR025340">
    <property type="entry name" value="DUF4246"/>
</dbReference>
<comment type="caution">
    <text evidence="4">The sequence shown here is derived from an EMBL/GenBank/DDBJ whole genome shotgun (WGS) entry which is preliminary data.</text>
</comment>
<dbReference type="PANTHER" id="PTHR33119">
    <property type="entry name" value="IFI3P"/>
    <property type="match status" value="1"/>
</dbReference>
<evidence type="ECO:0000313" key="5">
    <source>
        <dbReference type="Proteomes" id="UP001201980"/>
    </source>
</evidence>
<name>A0AAD5RIY2_9PEZI</name>
<dbReference type="Proteomes" id="UP001201980">
    <property type="component" value="Unassembled WGS sequence"/>
</dbReference>
<dbReference type="InterPro" id="IPR049192">
    <property type="entry name" value="DUF4246_C"/>
</dbReference>
<protein>
    <submittedName>
        <fullName evidence="4">Uncharacterized protein</fullName>
    </submittedName>
</protein>
<feature type="compositionally biased region" description="Polar residues" evidence="1">
    <location>
        <begin position="535"/>
        <end position="544"/>
    </location>
</feature>
<evidence type="ECO:0000256" key="1">
    <source>
        <dbReference type="SAM" id="MobiDB-lite"/>
    </source>
</evidence>
<organism evidence="4 5">
    <name type="scientific">Zalerion maritima</name>
    <dbReference type="NCBI Taxonomy" id="339359"/>
    <lineage>
        <taxon>Eukaryota</taxon>
        <taxon>Fungi</taxon>
        <taxon>Dikarya</taxon>
        <taxon>Ascomycota</taxon>
        <taxon>Pezizomycotina</taxon>
        <taxon>Sordariomycetes</taxon>
        <taxon>Lulworthiomycetidae</taxon>
        <taxon>Lulworthiales</taxon>
        <taxon>Lulworthiaceae</taxon>
        <taxon>Zalerion</taxon>
    </lineage>
</organism>
<dbReference type="EMBL" id="JAKWBI020000433">
    <property type="protein sequence ID" value="KAJ2895048.1"/>
    <property type="molecule type" value="Genomic_DNA"/>
</dbReference>
<feature type="domain" description="DUF4246" evidence="3">
    <location>
        <begin position="28"/>
        <end position="94"/>
    </location>
</feature>
<reference evidence="4" key="1">
    <citation type="submission" date="2022-07" db="EMBL/GenBank/DDBJ databases">
        <title>Draft genome sequence of Zalerion maritima ATCC 34329, a (micro)plastics degrading marine fungus.</title>
        <authorList>
            <person name="Paco A."/>
            <person name="Goncalves M.F.M."/>
            <person name="Rocha-Santos T.A.P."/>
            <person name="Alves A."/>
        </authorList>
    </citation>
    <scope>NUCLEOTIDE SEQUENCE</scope>
    <source>
        <strain evidence="4">ATCC 34329</strain>
    </source>
</reference>
<gene>
    <name evidence="4" type="ORF">MKZ38_006974</name>
</gene>
<evidence type="ECO:0000259" key="3">
    <source>
        <dbReference type="Pfam" id="PF21666"/>
    </source>
</evidence>
<evidence type="ECO:0000313" key="4">
    <source>
        <dbReference type="EMBL" id="KAJ2895048.1"/>
    </source>
</evidence>
<feature type="region of interest" description="Disordered" evidence="1">
    <location>
        <begin position="528"/>
        <end position="553"/>
    </location>
</feature>
<accession>A0AAD5RIY2</accession>
<dbReference type="AlphaFoldDB" id="A0AAD5RIY2"/>
<evidence type="ECO:0000259" key="2">
    <source>
        <dbReference type="Pfam" id="PF14033"/>
    </source>
</evidence>